<keyword evidence="7" id="KW-0449">Lipoprotein</keyword>
<accession>A0A927C7B8</accession>
<dbReference type="PROSITE" id="PS51257">
    <property type="entry name" value="PROKAR_LIPOPROTEIN"/>
    <property type="match status" value="1"/>
</dbReference>
<dbReference type="Pfam" id="PF01547">
    <property type="entry name" value="SBP_bac_1"/>
    <property type="match status" value="1"/>
</dbReference>
<dbReference type="EMBL" id="JACXJA010000009">
    <property type="protein sequence ID" value="MBD2862194.1"/>
    <property type="molecule type" value="Genomic_DNA"/>
</dbReference>
<keyword evidence="6" id="KW-0564">Palmitate</keyword>
<dbReference type="InterPro" id="IPR006061">
    <property type="entry name" value="SBP_1_CS"/>
</dbReference>
<proteinExistence type="inferred from homology"/>
<dbReference type="AlphaFoldDB" id="A0A927C7B8"/>
<dbReference type="PANTHER" id="PTHR43649:SF33">
    <property type="entry name" value="POLYGALACTURONAN_RHAMNOGALACTURONAN-BINDING PROTEIN YTCQ"/>
    <property type="match status" value="1"/>
</dbReference>
<keyword evidence="4 8" id="KW-0732">Signal</keyword>
<sequence>MKLWKKTMVLGLCLPALALSACSSGSGGGKAAGDPTAPEAPKQISNDPVTLTIYYYGGDLTDEEFQTYFVKPVGQKYPHITLNLVRNAPGTKLEDLVATGASPDLIYSPKGYMEDFFSLNIVQDLDSYVREQKMDLGRFENVTIDSLQSYAPKFKLAALPFSYNSSALFYNKDIFDKFGVAYPVDKMTWDDVIELGKRVSRKDGDVFYKAIYPSLLTQFASQLAVSYTDPKTGAPALDQDSWKKAATTFKQLYDLPENRTTKLNNFFVERDVAMYAGVTTYTFGQVKELASKGTPLNWDLVSYPNYAETRGQSMALDSLVLIMTSASKHKDQVFRVMDVVTSTDSQLALSKVGRLPALKDPKLKEEFGSSNPALQGKNVKALFLNTPPIQNMGPYDLEVARLLNSIQAKLTNGEEDVNTFLRKASEQAKLKIAEKKATGG</sequence>
<keyword evidence="2" id="KW-0813">Transport</keyword>
<evidence type="ECO:0000256" key="4">
    <source>
        <dbReference type="ARBA" id="ARBA00022729"/>
    </source>
</evidence>
<evidence type="ECO:0000256" key="8">
    <source>
        <dbReference type="SAM" id="SignalP"/>
    </source>
</evidence>
<keyword evidence="10" id="KW-1185">Reference proteome</keyword>
<feature type="signal peptide" evidence="8">
    <location>
        <begin position="1"/>
        <end position="21"/>
    </location>
</feature>
<gene>
    <name evidence="9" type="ORF">IDH45_09385</name>
</gene>
<feature type="chain" id="PRO_5039183220" evidence="8">
    <location>
        <begin position="22"/>
        <end position="440"/>
    </location>
</feature>
<protein>
    <submittedName>
        <fullName evidence="9">Extracellular solute-binding protein</fullName>
    </submittedName>
</protein>
<comment type="similarity">
    <text evidence="1">Belongs to the bacterial solute-binding protein 1 family.</text>
</comment>
<comment type="caution">
    <text evidence="9">The sequence shown here is derived from an EMBL/GenBank/DDBJ whole genome shotgun (WGS) entry which is preliminary data.</text>
</comment>
<dbReference type="InterPro" id="IPR050490">
    <property type="entry name" value="Bact_solute-bd_prot1"/>
</dbReference>
<dbReference type="PANTHER" id="PTHR43649">
    <property type="entry name" value="ARABINOSE-BINDING PROTEIN-RELATED"/>
    <property type="match status" value="1"/>
</dbReference>
<evidence type="ECO:0000256" key="6">
    <source>
        <dbReference type="ARBA" id="ARBA00023139"/>
    </source>
</evidence>
<evidence type="ECO:0000256" key="3">
    <source>
        <dbReference type="ARBA" id="ARBA00022475"/>
    </source>
</evidence>
<dbReference type="RefSeq" id="WP_190926872.1">
    <property type="nucleotide sequence ID" value="NZ_JACXJA010000009.1"/>
</dbReference>
<name>A0A927C7B8_9BACL</name>
<evidence type="ECO:0000313" key="9">
    <source>
        <dbReference type="EMBL" id="MBD2862194.1"/>
    </source>
</evidence>
<dbReference type="Gene3D" id="3.40.190.10">
    <property type="entry name" value="Periplasmic binding protein-like II"/>
    <property type="match status" value="1"/>
</dbReference>
<organism evidence="9 10">
    <name type="scientific">Paenibacillus oceani</name>
    <dbReference type="NCBI Taxonomy" id="2772510"/>
    <lineage>
        <taxon>Bacteria</taxon>
        <taxon>Bacillati</taxon>
        <taxon>Bacillota</taxon>
        <taxon>Bacilli</taxon>
        <taxon>Bacillales</taxon>
        <taxon>Paenibacillaceae</taxon>
        <taxon>Paenibacillus</taxon>
    </lineage>
</organism>
<keyword evidence="3" id="KW-1003">Cell membrane</keyword>
<dbReference type="SUPFAM" id="SSF53850">
    <property type="entry name" value="Periplasmic binding protein-like II"/>
    <property type="match status" value="1"/>
</dbReference>
<evidence type="ECO:0000313" key="10">
    <source>
        <dbReference type="Proteomes" id="UP000639396"/>
    </source>
</evidence>
<evidence type="ECO:0000256" key="1">
    <source>
        <dbReference type="ARBA" id="ARBA00008520"/>
    </source>
</evidence>
<dbReference type="InterPro" id="IPR006059">
    <property type="entry name" value="SBP"/>
</dbReference>
<dbReference type="Proteomes" id="UP000639396">
    <property type="component" value="Unassembled WGS sequence"/>
</dbReference>
<evidence type="ECO:0000256" key="2">
    <source>
        <dbReference type="ARBA" id="ARBA00022448"/>
    </source>
</evidence>
<reference evidence="9" key="1">
    <citation type="submission" date="2020-09" db="EMBL/GenBank/DDBJ databases">
        <title>A novel bacterium of genus Paenibacillus, isolated from South China Sea.</title>
        <authorList>
            <person name="Huang H."/>
            <person name="Mo K."/>
            <person name="Hu Y."/>
        </authorList>
    </citation>
    <scope>NUCLEOTIDE SEQUENCE</scope>
    <source>
        <strain evidence="9">IB182363</strain>
    </source>
</reference>
<evidence type="ECO:0000256" key="5">
    <source>
        <dbReference type="ARBA" id="ARBA00023136"/>
    </source>
</evidence>
<evidence type="ECO:0000256" key="7">
    <source>
        <dbReference type="ARBA" id="ARBA00023288"/>
    </source>
</evidence>
<dbReference type="PROSITE" id="PS01037">
    <property type="entry name" value="SBP_BACTERIAL_1"/>
    <property type="match status" value="1"/>
</dbReference>
<keyword evidence="5" id="KW-0472">Membrane</keyword>
<dbReference type="GO" id="GO:0055085">
    <property type="term" value="P:transmembrane transport"/>
    <property type="evidence" value="ECO:0007669"/>
    <property type="project" value="InterPro"/>
</dbReference>